<keyword evidence="9" id="KW-0029">Amino-acid transport</keyword>
<evidence type="ECO:0000256" key="3">
    <source>
        <dbReference type="ARBA" id="ARBA00020019"/>
    </source>
</evidence>
<evidence type="ECO:0000256" key="8">
    <source>
        <dbReference type="ARBA" id="ARBA00022967"/>
    </source>
</evidence>
<dbReference type="GO" id="GO:0006865">
    <property type="term" value="P:amino acid transport"/>
    <property type="evidence" value="ECO:0007669"/>
    <property type="project" value="UniProtKB-KW"/>
</dbReference>
<dbReference type="PROSITE" id="PS50893">
    <property type="entry name" value="ABC_TRANSPORTER_2"/>
    <property type="match status" value="1"/>
</dbReference>
<comment type="similarity">
    <text evidence="2">Belongs to the ABC transporter superfamily.</text>
</comment>
<dbReference type="eggNOG" id="COG1135">
    <property type="taxonomic scope" value="Bacteria"/>
</dbReference>
<dbReference type="GO" id="GO:0016887">
    <property type="term" value="F:ATP hydrolysis activity"/>
    <property type="evidence" value="ECO:0007669"/>
    <property type="project" value="InterPro"/>
</dbReference>
<dbReference type="Gene3D" id="3.40.50.300">
    <property type="entry name" value="P-loop containing nucleotide triphosphate hydrolases"/>
    <property type="match status" value="1"/>
</dbReference>
<dbReference type="SMART" id="SM00930">
    <property type="entry name" value="NIL"/>
    <property type="match status" value="1"/>
</dbReference>
<feature type="domain" description="ABC transporter" evidence="11">
    <location>
        <begin position="2"/>
        <end position="238"/>
    </location>
</feature>
<keyword evidence="10" id="KW-0472">Membrane</keyword>
<dbReference type="CDD" id="cd03258">
    <property type="entry name" value="ABC_MetN_methionine_transporter"/>
    <property type="match status" value="1"/>
</dbReference>
<dbReference type="OrthoDB" id="9802264at2"/>
<dbReference type="EMBL" id="ATHL01000126">
    <property type="protein sequence ID" value="EQB09907.1"/>
    <property type="molecule type" value="Genomic_DNA"/>
</dbReference>
<keyword evidence="5" id="KW-1003">Cell membrane</keyword>
<name>T0HA82_9SPHN</name>
<dbReference type="InterPro" id="IPR017871">
    <property type="entry name" value="ABC_transporter-like_CS"/>
</dbReference>
<keyword evidence="4" id="KW-0813">Transport</keyword>
<evidence type="ECO:0000256" key="5">
    <source>
        <dbReference type="ARBA" id="ARBA00022475"/>
    </source>
</evidence>
<dbReference type="PANTHER" id="PTHR43166:SF30">
    <property type="entry name" value="METHIONINE IMPORT ATP-BINDING PROTEIN METN"/>
    <property type="match status" value="1"/>
</dbReference>
<dbReference type="PANTHER" id="PTHR43166">
    <property type="entry name" value="AMINO ACID IMPORT ATP-BINDING PROTEIN"/>
    <property type="match status" value="1"/>
</dbReference>
<dbReference type="PROSITE" id="PS00211">
    <property type="entry name" value="ABC_TRANSPORTER_1"/>
    <property type="match status" value="1"/>
</dbReference>
<dbReference type="Pfam" id="PF00005">
    <property type="entry name" value="ABC_tran"/>
    <property type="match status" value="1"/>
</dbReference>
<dbReference type="InterPro" id="IPR027417">
    <property type="entry name" value="P-loop_NTPase"/>
</dbReference>
<dbReference type="SUPFAM" id="SSF55021">
    <property type="entry name" value="ACT-like"/>
    <property type="match status" value="1"/>
</dbReference>
<accession>T0HA82</accession>
<keyword evidence="6" id="KW-0547">Nucleotide-binding</keyword>
<evidence type="ECO:0000256" key="7">
    <source>
        <dbReference type="ARBA" id="ARBA00022840"/>
    </source>
</evidence>
<gene>
    <name evidence="12" type="ORF">L284_18655</name>
</gene>
<evidence type="ECO:0000256" key="6">
    <source>
        <dbReference type="ARBA" id="ARBA00022741"/>
    </source>
</evidence>
<evidence type="ECO:0000256" key="10">
    <source>
        <dbReference type="ARBA" id="ARBA00023136"/>
    </source>
</evidence>
<dbReference type="AlphaFoldDB" id="T0HA82"/>
<organism evidence="12 13">
    <name type="scientific">Novosphingobium lindaniclasticum LE124</name>
    <dbReference type="NCBI Taxonomy" id="1096930"/>
    <lineage>
        <taxon>Bacteria</taxon>
        <taxon>Pseudomonadati</taxon>
        <taxon>Pseudomonadota</taxon>
        <taxon>Alphaproteobacteria</taxon>
        <taxon>Sphingomonadales</taxon>
        <taxon>Sphingomonadaceae</taxon>
        <taxon>Novosphingobium</taxon>
    </lineage>
</organism>
<comment type="function">
    <text evidence="1">Part of the ABC transporter FtsEX involved in cellular division. Important for assembly or stability of the septal ring.</text>
</comment>
<sequence>MIRLEGVHKAFGGGHAALAGVDLEIGRGQVFGIIGRSGAGKSTLVRLLNGLERPTAGRVLIDGTDVAVLSAEGLRGLRSRVGMIFQNFGLLWSRTVFDNVALPLRIGGASRAQIAAKVPALLDRVGLSDHGAKYPAQLSGGQKQRVGIARALATDPEILLCDEATSALDPETTRSILDLVADLNRELGLTIVLITHEMEVVRQVCDRVVVLHAGRVVEAGEVAEVFLHPRAPETRALIDETDGDVQPLGFDGPVVRLTLHGQAILDPVLTRIARDTGTDFIILDGRIGRLKNTSFGRLSLGLVGGDTDRAIAALRLEGDVE</sequence>
<evidence type="ECO:0000256" key="1">
    <source>
        <dbReference type="ARBA" id="ARBA00002579"/>
    </source>
</evidence>
<keyword evidence="7" id="KW-0067">ATP-binding</keyword>
<dbReference type="SMART" id="SM00382">
    <property type="entry name" value="AAA"/>
    <property type="match status" value="1"/>
</dbReference>
<reference evidence="12 13" key="1">
    <citation type="journal article" date="2013" name="Genome Announc.">
        <title>Genome Sequence of Novosphingobium lindaniclasticum LE124T, Isolated from a Hexachlorocyclohexane Dumpsite.</title>
        <authorList>
            <person name="Saxena A."/>
            <person name="Nayyar N."/>
            <person name="Sangwan N."/>
            <person name="Kumari R."/>
            <person name="Khurana J.P."/>
            <person name="Lal R."/>
        </authorList>
    </citation>
    <scope>NUCLEOTIDE SEQUENCE [LARGE SCALE GENOMIC DNA]</scope>
    <source>
        <strain evidence="12 13">LE124</strain>
    </source>
</reference>
<dbReference type="InterPro" id="IPR003439">
    <property type="entry name" value="ABC_transporter-like_ATP-bd"/>
</dbReference>
<evidence type="ECO:0000256" key="2">
    <source>
        <dbReference type="ARBA" id="ARBA00005417"/>
    </source>
</evidence>
<dbReference type="Proteomes" id="UP000015527">
    <property type="component" value="Unassembled WGS sequence"/>
</dbReference>
<dbReference type="InterPro" id="IPR050086">
    <property type="entry name" value="MetN_ABC_transporter-like"/>
</dbReference>
<evidence type="ECO:0000259" key="11">
    <source>
        <dbReference type="PROSITE" id="PS50893"/>
    </source>
</evidence>
<dbReference type="GO" id="GO:0005886">
    <property type="term" value="C:plasma membrane"/>
    <property type="evidence" value="ECO:0007669"/>
    <property type="project" value="UniProtKB-ARBA"/>
</dbReference>
<keyword evidence="8" id="KW-1278">Translocase</keyword>
<dbReference type="Gene3D" id="3.30.70.260">
    <property type="match status" value="1"/>
</dbReference>
<dbReference type="PATRIC" id="fig|1096930.3.peg.3688"/>
<protein>
    <recommendedName>
        <fullName evidence="3">Cell division ATP-binding protein FtsE</fullName>
    </recommendedName>
</protein>
<evidence type="ECO:0000256" key="4">
    <source>
        <dbReference type="ARBA" id="ARBA00022448"/>
    </source>
</evidence>
<evidence type="ECO:0000256" key="9">
    <source>
        <dbReference type="ARBA" id="ARBA00022970"/>
    </source>
</evidence>
<evidence type="ECO:0000313" key="13">
    <source>
        <dbReference type="Proteomes" id="UP000015527"/>
    </source>
</evidence>
<keyword evidence="13" id="KW-1185">Reference proteome</keyword>
<dbReference type="InterPro" id="IPR041701">
    <property type="entry name" value="MetN_ABC"/>
</dbReference>
<evidence type="ECO:0000313" key="12">
    <source>
        <dbReference type="EMBL" id="EQB09907.1"/>
    </source>
</evidence>
<dbReference type="FunFam" id="3.40.50.300:FF:000056">
    <property type="entry name" value="Cell division ATP-binding protein FtsE"/>
    <property type="match status" value="1"/>
</dbReference>
<dbReference type="Pfam" id="PF09383">
    <property type="entry name" value="NIL"/>
    <property type="match status" value="1"/>
</dbReference>
<proteinExistence type="inferred from homology"/>
<dbReference type="InterPro" id="IPR018449">
    <property type="entry name" value="NIL_domain"/>
</dbReference>
<dbReference type="SUPFAM" id="SSF52540">
    <property type="entry name" value="P-loop containing nucleoside triphosphate hydrolases"/>
    <property type="match status" value="1"/>
</dbReference>
<dbReference type="InterPro" id="IPR003593">
    <property type="entry name" value="AAA+_ATPase"/>
</dbReference>
<comment type="caution">
    <text evidence="12">The sequence shown here is derived from an EMBL/GenBank/DDBJ whole genome shotgun (WGS) entry which is preliminary data.</text>
</comment>
<dbReference type="InterPro" id="IPR045865">
    <property type="entry name" value="ACT-like_dom_sf"/>
</dbReference>
<dbReference type="GO" id="GO:0005524">
    <property type="term" value="F:ATP binding"/>
    <property type="evidence" value="ECO:0007669"/>
    <property type="project" value="UniProtKB-KW"/>
</dbReference>